<dbReference type="InterPro" id="IPR003008">
    <property type="entry name" value="Tubulin_FtsZ_GTPase"/>
</dbReference>
<reference evidence="12" key="1">
    <citation type="submission" date="2015-08" db="EMBL/GenBank/DDBJ databases">
        <title>Complete Genome Sequence of Azospirillum thiophilum BV-S.</title>
        <authorList>
            <person name="Fomenkov A."/>
            <person name="Vincze T."/>
            <person name="Grabovich M."/>
            <person name="Dubinina G."/>
            <person name="Orlova M."/>
            <person name="Belousova E."/>
            <person name="Roberts R.J."/>
        </authorList>
    </citation>
    <scope>NUCLEOTIDE SEQUENCE [LARGE SCALE GENOMIC DNA]</scope>
    <source>
        <strain evidence="12">BV-S</strain>
    </source>
</reference>
<comment type="similarity">
    <text evidence="1 5 7">Belongs to the FtsZ family.</text>
</comment>
<evidence type="ECO:0000256" key="8">
    <source>
        <dbReference type="SAM" id="MobiDB-lite"/>
    </source>
</evidence>
<feature type="binding site" evidence="5">
    <location>
        <position position="190"/>
    </location>
    <ligand>
        <name>GTP</name>
        <dbReference type="ChEBI" id="CHEBI:37565"/>
    </ligand>
</feature>
<dbReference type="PRINTS" id="PR00423">
    <property type="entry name" value="CELLDVISFTSZ"/>
</dbReference>
<feature type="domain" description="Tubulin/FtsZ 2-layer sandwich" evidence="10">
    <location>
        <begin position="210"/>
        <end position="328"/>
    </location>
</feature>
<feature type="region of interest" description="Disordered" evidence="8">
    <location>
        <begin position="387"/>
        <end position="636"/>
    </location>
</feature>
<dbReference type="PROSITE" id="PS01134">
    <property type="entry name" value="FTSZ_1"/>
    <property type="match status" value="1"/>
</dbReference>
<dbReference type="Pfam" id="PF00091">
    <property type="entry name" value="Tubulin"/>
    <property type="match status" value="1"/>
</dbReference>
<evidence type="ECO:0000256" key="1">
    <source>
        <dbReference type="ARBA" id="ARBA00009690"/>
    </source>
</evidence>
<evidence type="ECO:0000259" key="9">
    <source>
        <dbReference type="SMART" id="SM00864"/>
    </source>
</evidence>
<keyword evidence="5 7" id="KW-0132">Cell division</keyword>
<dbReference type="GO" id="GO:0005737">
    <property type="term" value="C:cytoplasm"/>
    <property type="evidence" value="ECO:0007669"/>
    <property type="project" value="UniProtKB-SubCell"/>
</dbReference>
<dbReference type="GO" id="GO:0000917">
    <property type="term" value="P:division septum assembly"/>
    <property type="evidence" value="ECO:0007669"/>
    <property type="project" value="UniProtKB-KW"/>
</dbReference>
<comment type="subcellular location">
    <subcellularLocation>
        <location evidence="5">Cytoplasm</location>
    </subcellularLocation>
    <text evidence="5">Assembles at midcell at the inner surface of the cytoplasmic membrane.</text>
</comment>
<dbReference type="PANTHER" id="PTHR30314">
    <property type="entry name" value="CELL DIVISION PROTEIN FTSZ-RELATED"/>
    <property type="match status" value="1"/>
</dbReference>
<evidence type="ECO:0000256" key="5">
    <source>
        <dbReference type="HAMAP-Rule" id="MF_00909"/>
    </source>
</evidence>
<dbReference type="InterPro" id="IPR024757">
    <property type="entry name" value="FtsZ_C"/>
</dbReference>
<dbReference type="SMART" id="SM00864">
    <property type="entry name" value="Tubulin"/>
    <property type="match status" value="1"/>
</dbReference>
<dbReference type="NCBIfam" id="TIGR00065">
    <property type="entry name" value="ftsZ"/>
    <property type="match status" value="1"/>
</dbReference>
<feature type="binding site" evidence="5">
    <location>
        <position position="146"/>
    </location>
    <ligand>
        <name>GTP</name>
        <dbReference type="ChEBI" id="CHEBI:37565"/>
    </ligand>
</feature>
<keyword evidence="2 5" id="KW-0963">Cytoplasm</keyword>
<dbReference type="InterPro" id="IPR036525">
    <property type="entry name" value="Tubulin/FtsZ_GTPase_sf"/>
</dbReference>
<feature type="compositionally biased region" description="Pro residues" evidence="8">
    <location>
        <begin position="522"/>
        <end position="532"/>
    </location>
</feature>
<feature type="binding site" evidence="5">
    <location>
        <begin position="111"/>
        <end position="113"/>
    </location>
    <ligand>
        <name>GTP</name>
        <dbReference type="ChEBI" id="CHEBI:37565"/>
    </ligand>
</feature>
<feature type="binding site" evidence="5">
    <location>
        <position position="142"/>
    </location>
    <ligand>
        <name>GTP</name>
        <dbReference type="ChEBI" id="CHEBI:37565"/>
    </ligand>
</feature>
<dbReference type="Gene3D" id="3.40.50.1440">
    <property type="entry name" value="Tubulin/FtsZ, GTPase domain"/>
    <property type="match status" value="1"/>
</dbReference>
<feature type="binding site" evidence="5">
    <location>
        <begin position="24"/>
        <end position="28"/>
    </location>
    <ligand>
        <name>GTP</name>
        <dbReference type="ChEBI" id="CHEBI:37565"/>
    </ligand>
</feature>
<dbReference type="GO" id="GO:0043093">
    <property type="term" value="P:FtsZ-dependent cytokinesis"/>
    <property type="evidence" value="ECO:0007669"/>
    <property type="project" value="UniProtKB-UniRule"/>
</dbReference>
<dbReference type="AlphaFoldDB" id="A0AAC8ZTM7"/>
<keyword evidence="4 5" id="KW-0342">GTP-binding</keyword>
<dbReference type="InterPro" id="IPR037103">
    <property type="entry name" value="Tubulin/FtsZ-like_C"/>
</dbReference>
<dbReference type="Gene3D" id="3.30.1330.20">
    <property type="entry name" value="Tubulin/FtsZ, C-terminal domain"/>
    <property type="match status" value="1"/>
</dbReference>
<dbReference type="RefSeq" id="WP_045580700.1">
    <property type="nucleotide sequence ID" value="NZ_CP012401.1"/>
</dbReference>
<name>A0AAC8ZTM7_9PROT</name>
<proteinExistence type="inferred from homology"/>
<evidence type="ECO:0000256" key="6">
    <source>
        <dbReference type="NCBIfam" id="TIGR00065"/>
    </source>
</evidence>
<protein>
    <recommendedName>
        <fullName evidence="5 6">Cell division protein FtsZ</fullName>
    </recommendedName>
</protein>
<dbReference type="PROSITE" id="PS01135">
    <property type="entry name" value="FTSZ_2"/>
    <property type="match status" value="1"/>
</dbReference>
<dbReference type="InterPro" id="IPR000158">
    <property type="entry name" value="Cell_div_FtsZ"/>
</dbReference>
<dbReference type="GO" id="GO:0051258">
    <property type="term" value="P:protein polymerization"/>
    <property type="evidence" value="ECO:0007669"/>
    <property type="project" value="UniProtKB-UniRule"/>
</dbReference>
<dbReference type="InterPro" id="IPR045061">
    <property type="entry name" value="FtsZ/CetZ"/>
</dbReference>
<dbReference type="EMBL" id="CP012401">
    <property type="protein sequence ID" value="ALG70944.1"/>
    <property type="molecule type" value="Genomic_DNA"/>
</dbReference>
<dbReference type="CDD" id="cd02201">
    <property type="entry name" value="FtsZ_type1"/>
    <property type="match status" value="1"/>
</dbReference>
<accession>A0AAC8ZTM7</accession>
<comment type="subunit">
    <text evidence="5">Homodimer. Polymerizes to form a dynamic ring structure in a strictly GTP-dependent manner. Interacts directly with several other division proteins.</text>
</comment>
<feature type="compositionally biased region" description="Low complexity" evidence="8">
    <location>
        <begin position="387"/>
        <end position="410"/>
    </location>
</feature>
<organism evidence="11 12">
    <name type="scientific">Azospirillum thiophilum</name>
    <dbReference type="NCBI Taxonomy" id="528244"/>
    <lineage>
        <taxon>Bacteria</taxon>
        <taxon>Pseudomonadati</taxon>
        <taxon>Pseudomonadota</taxon>
        <taxon>Alphaproteobacteria</taxon>
        <taxon>Rhodospirillales</taxon>
        <taxon>Azospirillaceae</taxon>
        <taxon>Azospirillum</taxon>
    </lineage>
</organism>
<dbReference type="FunFam" id="3.40.50.1440:FF:000001">
    <property type="entry name" value="Cell division protein FtsZ"/>
    <property type="match status" value="1"/>
</dbReference>
<dbReference type="GO" id="GO:0032153">
    <property type="term" value="C:cell division site"/>
    <property type="evidence" value="ECO:0007669"/>
    <property type="project" value="UniProtKB-UniRule"/>
</dbReference>
<keyword evidence="5 7" id="KW-0131">Cell cycle</keyword>
<evidence type="ECO:0000256" key="7">
    <source>
        <dbReference type="RuleBase" id="RU000631"/>
    </source>
</evidence>
<dbReference type="Proteomes" id="UP000069935">
    <property type="component" value="Chromosome 1"/>
</dbReference>
<dbReference type="GO" id="GO:0003924">
    <property type="term" value="F:GTPase activity"/>
    <property type="evidence" value="ECO:0007669"/>
    <property type="project" value="UniProtKB-UniRule"/>
</dbReference>
<dbReference type="FunFam" id="3.30.1330.20:FF:000011">
    <property type="entry name" value="Cell division protein FtsZ"/>
    <property type="match status" value="1"/>
</dbReference>
<dbReference type="GO" id="GO:0005525">
    <property type="term" value="F:GTP binding"/>
    <property type="evidence" value="ECO:0007669"/>
    <property type="project" value="UniProtKB-UniRule"/>
</dbReference>
<evidence type="ECO:0000256" key="4">
    <source>
        <dbReference type="ARBA" id="ARBA00023134"/>
    </source>
</evidence>
<evidence type="ECO:0000256" key="2">
    <source>
        <dbReference type="ARBA" id="ARBA00022490"/>
    </source>
</evidence>
<dbReference type="PANTHER" id="PTHR30314:SF3">
    <property type="entry name" value="MITOCHONDRIAL DIVISION PROTEIN FSZA"/>
    <property type="match status" value="1"/>
</dbReference>
<evidence type="ECO:0000313" key="12">
    <source>
        <dbReference type="Proteomes" id="UP000069935"/>
    </source>
</evidence>
<dbReference type="InterPro" id="IPR020805">
    <property type="entry name" value="Cell_div_FtsZ_CS"/>
</dbReference>
<evidence type="ECO:0000313" key="11">
    <source>
        <dbReference type="EMBL" id="ALG70944.1"/>
    </source>
</evidence>
<comment type="function">
    <text evidence="5 7">Essential cell division protein that forms a contractile ring structure (Z ring) at the future cell division site. The regulation of the ring assembly controls the timing and the location of cell division. One of the functions of the FtsZ ring is to recruit other cell division proteins to the septum to produce a new cell wall between the dividing cells. Binds GTP and shows GTPase activity.</text>
</comment>
<reference evidence="11 12" key="2">
    <citation type="journal article" date="2016" name="Genome Announc.">
        <title>Complete Genome Sequence of a Strain of Azospirillum thiophilum Isolated from a Sulfide Spring.</title>
        <authorList>
            <person name="Fomenkov A."/>
            <person name="Vincze T."/>
            <person name="Grabovich M."/>
            <person name="Anton B.P."/>
            <person name="Dubinina G."/>
            <person name="Orlova M."/>
            <person name="Belousova E."/>
            <person name="Roberts R.J."/>
        </authorList>
    </citation>
    <scope>NUCLEOTIDE SEQUENCE [LARGE SCALE GENOMIC DNA]</scope>
    <source>
        <strain evidence="11 12">BV-S</strain>
    </source>
</reference>
<dbReference type="SUPFAM" id="SSF52490">
    <property type="entry name" value="Tubulin nucleotide-binding domain-like"/>
    <property type="match status" value="1"/>
</dbReference>
<dbReference type="SUPFAM" id="SSF55307">
    <property type="entry name" value="Tubulin C-terminal domain-like"/>
    <property type="match status" value="1"/>
</dbReference>
<dbReference type="InterPro" id="IPR008280">
    <property type="entry name" value="Tub_FtsZ_C"/>
</dbReference>
<evidence type="ECO:0000256" key="3">
    <source>
        <dbReference type="ARBA" id="ARBA00022741"/>
    </source>
</evidence>
<dbReference type="InterPro" id="IPR018316">
    <property type="entry name" value="Tubulin/FtsZ_2-layer-sand-dom"/>
</dbReference>
<gene>
    <name evidence="5" type="primary">ftsZ</name>
    <name evidence="11" type="ORF">AL072_08485</name>
</gene>
<feature type="compositionally biased region" description="Low complexity" evidence="8">
    <location>
        <begin position="440"/>
        <end position="485"/>
    </location>
</feature>
<feature type="compositionally biased region" description="Low complexity" evidence="8">
    <location>
        <begin position="533"/>
        <end position="604"/>
    </location>
</feature>
<dbReference type="KEGG" id="ati:AL072_08485"/>
<sequence length="636" mass="66409">MINVTIPQIEPELKPRITVFGVGGAGGNAVNNMIKSNLEGVDFVVGNTDAQALKGSLCEKRIQLGTGTTRGLGAGSKPDVGRASAEEQIDEIVQYLEGSNMVFITAGMGGGTGTGAAPVIARAARERGILTVGVVTKPFHFEGGHRMRLAEGGIAELQQYVDTLIIIPNQNLFRIANEKTTFADAFKMADDVLHSGVRGVTDLMVMPGLINLDFADIRSVMTEMGKAMMGTGEANGERRAIEAAEAAISNPLLDDVSMKGARGVLINITGGYDMTLFEVDEAANRVRDEVDPDANIIFGSTFDSSLDGVMRVSVVATGIDAAAMANPRTLHPVNLSLIGGDRAKKPAAPGNLTGAPAAAPASAIPSAAAGLRTPQPVTAGAAAIQHDPAHAAAQHNAAQHAAAEAQKPAAGPLHGENQGGHFFAPKPADAGPRQPMTVGAAPMTAPQQQPMPQQQAPMQPQAPLAAPQHQHAPQHQPQHQQPQHPGGLSVGPAPAPAPEPAPARKGNFLFGLVTGLGRKSDPVPPQQAPQPAPQTYQHAPQHHQPAPQQAYQPAPQGYPQQQPAYPQQAPQGYQQAPQGYPAAPQQPQQQPQQAPAVHQQSYPAAPQPMAPAPRADAKPGEQEELDIPAFLRRQAN</sequence>
<dbReference type="Pfam" id="PF12327">
    <property type="entry name" value="FtsZ_C"/>
    <property type="match status" value="1"/>
</dbReference>
<keyword evidence="5 7" id="KW-0717">Septation</keyword>
<evidence type="ECO:0000259" key="10">
    <source>
        <dbReference type="SMART" id="SM00865"/>
    </source>
</evidence>
<feature type="domain" description="Tubulin/FtsZ GTPase" evidence="9">
    <location>
        <begin position="16"/>
        <end position="208"/>
    </location>
</feature>
<keyword evidence="3 5" id="KW-0547">Nucleotide-binding</keyword>
<dbReference type="SMART" id="SM00865">
    <property type="entry name" value="Tubulin_C"/>
    <property type="match status" value="1"/>
</dbReference>
<dbReference type="HAMAP" id="MF_00909">
    <property type="entry name" value="FtsZ"/>
    <property type="match status" value="1"/>
</dbReference>
<keyword evidence="12" id="KW-1185">Reference proteome</keyword>